<keyword evidence="4" id="KW-1185">Reference proteome</keyword>
<dbReference type="EMBL" id="ON529861">
    <property type="protein sequence ID" value="USN16320.1"/>
    <property type="molecule type" value="Genomic_DNA"/>
</dbReference>
<dbReference type="InterPro" id="IPR023346">
    <property type="entry name" value="Lysozyme-like_dom_sf"/>
</dbReference>
<dbReference type="Pfam" id="PF01464">
    <property type="entry name" value="SLT"/>
    <property type="match status" value="1"/>
</dbReference>
<protein>
    <submittedName>
        <fullName evidence="3">Transglycosylase</fullName>
    </submittedName>
</protein>
<dbReference type="Proteomes" id="UP001056883">
    <property type="component" value="Segment"/>
</dbReference>
<accession>A0A9E7MTM8</accession>
<evidence type="ECO:0000313" key="3">
    <source>
        <dbReference type="EMBL" id="USN16320.1"/>
    </source>
</evidence>
<sequence length="753" mass="80691">MSDELEKFVLQYIVDTKDADKRLDKLKQSITGTREESDKTRSSLKEFASGASDEISKLVPGVDKVTSAVRAMTAEFGLAAAGVLVLGGAVKSVMDLRERYDTQRKLGMDAGINPIRAENYRRQFQRVSQGRVDEATANDTITKIGEFGMRAYQDPTRVNSQEARILRMMGLSIGNGRRAITPTKDLVTALATKFAGMTPAEVQGTAKVMGISPDAALSMQKLGAQMGNITELTPDDIKKRQAGQDSVTELNSALSNLNEKFRETETEVAQKIVPAFTKLVDVLAKITGYIPGAIKKVEDVTGTGEGSNESALATGAKRALVVPSFLWDQFRKVTGYGTTTGHGHGRGEDPTQAEVEAAKGQSQAADNQKKSAEDQKAAAAASLATSNKLVEGQEAQNQDGRAWSAQMGLAVNMFAGAVASFSNAIDERQAWAAWAGEIGRAAGLGSDPAQDKSRVVAAKANTSLKTAYDDIFEAAARKYDLPVNLIKAHAQVESRFDKNAVSGAGAQGIMQLMPDTQKSLGVKNPFDPRESIMGGAELIRKNIDHYNGDVAKAILAYHGGYDESEWGVKTRAYLGKVSSAYGTMADGGAEPASRPTPVPRDKGGGESRDKIALRSVQQNIATRLGVPLEQLQQGGVNRGDVSFAASQLDTGIQNQIFNLKKELAYEGLPQQVRSRIMTDIQTQQRGLATLQQYAPQVVDSSQPGARQITIGERAIVINVDGSENPQQTAQVIAGHLRDHINDITTGNATGIKY</sequence>
<organism evidence="3 4">
    <name type="scientific">Luteibacter phage vB_LflM-Pluto</name>
    <dbReference type="NCBI Taxonomy" id="2948611"/>
    <lineage>
        <taxon>Viruses</taxon>
        <taxon>Duplodnaviria</taxon>
        <taxon>Heunggongvirae</taxon>
        <taxon>Uroviricota</taxon>
        <taxon>Caudoviricetes</taxon>
        <taxon>Lindbergviridae</taxon>
        <taxon>Plutovirus</taxon>
        <taxon>Plutovirus pluto</taxon>
    </lineage>
</organism>
<feature type="region of interest" description="Disordered" evidence="1">
    <location>
        <begin position="338"/>
        <end position="376"/>
    </location>
</feature>
<dbReference type="PANTHER" id="PTHR37423:SF2">
    <property type="entry name" value="MEMBRANE-BOUND LYTIC MUREIN TRANSGLYCOSYLASE C"/>
    <property type="match status" value="1"/>
</dbReference>
<feature type="domain" description="Transglycosylase SLT" evidence="2">
    <location>
        <begin position="471"/>
        <end position="562"/>
    </location>
</feature>
<feature type="region of interest" description="Disordered" evidence="1">
    <location>
        <begin position="585"/>
        <end position="608"/>
    </location>
</feature>
<gene>
    <name evidence="3" type="ORF">PLUTO_00040</name>
</gene>
<name>A0A9E7MTM8_9CAUD</name>
<dbReference type="SUPFAM" id="SSF53955">
    <property type="entry name" value="Lysozyme-like"/>
    <property type="match status" value="1"/>
</dbReference>
<feature type="compositionally biased region" description="Basic and acidic residues" evidence="1">
    <location>
        <begin position="367"/>
        <end position="376"/>
    </location>
</feature>
<dbReference type="Gene3D" id="1.10.530.10">
    <property type="match status" value="1"/>
</dbReference>
<proteinExistence type="predicted"/>
<dbReference type="InterPro" id="IPR008258">
    <property type="entry name" value="Transglycosylase_SLT_dom_1"/>
</dbReference>
<feature type="compositionally biased region" description="Basic and acidic residues" evidence="1">
    <location>
        <begin position="599"/>
        <end position="608"/>
    </location>
</feature>
<evidence type="ECO:0000313" key="4">
    <source>
        <dbReference type="Proteomes" id="UP001056883"/>
    </source>
</evidence>
<evidence type="ECO:0000259" key="2">
    <source>
        <dbReference type="Pfam" id="PF01464"/>
    </source>
</evidence>
<dbReference type="CDD" id="cd00254">
    <property type="entry name" value="LT-like"/>
    <property type="match status" value="1"/>
</dbReference>
<dbReference type="PANTHER" id="PTHR37423">
    <property type="entry name" value="SOLUBLE LYTIC MUREIN TRANSGLYCOSYLASE-RELATED"/>
    <property type="match status" value="1"/>
</dbReference>
<reference evidence="3" key="1">
    <citation type="submission" date="2022-05" db="EMBL/GenBank/DDBJ databases">
        <authorList>
            <person name="Friedrich I."/>
            <person name="Poehlein A."/>
            <person name="Schneider D."/>
            <person name="Hertel R."/>
            <person name="Daniel R."/>
        </authorList>
    </citation>
    <scope>NUCLEOTIDE SEQUENCE</scope>
</reference>
<evidence type="ECO:0000256" key="1">
    <source>
        <dbReference type="SAM" id="MobiDB-lite"/>
    </source>
</evidence>